<evidence type="ECO:0000313" key="2">
    <source>
        <dbReference type="Proteomes" id="UP000003635"/>
    </source>
</evidence>
<proteinExistence type="predicted"/>
<dbReference type="EMBL" id="AAOT01000027">
    <property type="protein sequence ID" value="EAR50534.1"/>
    <property type="molecule type" value="Genomic_DNA"/>
</dbReference>
<evidence type="ECO:0000313" key="1">
    <source>
        <dbReference type="EMBL" id="EAR50534.1"/>
    </source>
</evidence>
<dbReference type="Pfam" id="PF10604">
    <property type="entry name" value="Polyketide_cyc2"/>
    <property type="match status" value="1"/>
</dbReference>
<dbReference type="RefSeq" id="WP_007255486.1">
    <property type="nucleotide sequence ID" value="NZ_CH724107.1"/>
</dbReference>
<dbReference type="SUPFAM" id="SSF55961">
    <property type="entry name" value="Bet v1-like"/>
    <property type="match status" value="1"/>
</dbReference>
<reference evidence="1 2" key="1">
    <citation type="journal article" date="2010" name="J. Bacteriol.">
        <title>Genome sequences of Oceanicola granulosus HTCC2516(T) and Oceanicola batsensis HTCC2597(TDelta).</title>
        <authorList>
            <person name="Thrash J.C."/>
            <person name="Cho J.C."/>
            <person name="Vergin K.L."/>
            <person name="Giovannoni S.J."/>
        </authorList>
    </citation>
    <scope>NUCLEOTIDE SEQUENCE [LARGE SCALE GENOMIC DNA]</scope>
    <source>
        <strain evidence="2">ATCC BAA-861 / DSM 15982 / KCTC 12143 / HTCC2516</strain>
    </source>
</reference>
<dbReference type="CDD" id="cd07812">
    <property type="entry name" value="SRPBCC"/>
    <property type="match status" value="1"/>
</dbReference>
<keyword evidence="2" id="KW-1185">Reference proteome</keyword>
<dbReference type="OrthoDB" id="7860307at2"/>
<gene>
    <name evidence="1" type="ORF">OG2516_09825</name>
</gene>
<name>Q2CCT9_OCEGH</name>
<dbReference type="STRING" id="314256.OG2516_09825"/>
<dbReference type="InterPro" id="IPR023393">
    <property type="entry name" value="START-like_dom_sf"/>
</dbReference>
<sequence length="156" mass="17744">MKFSTREDIEAPIETVFEALSDFSGFERWALRRGARIERLDGGTRTEAGARWQVEFDFRGKRREVTATVSRFEPPEGYRITSVSSGLEGETSVELVALAQDRTRLLFAQELRPTTLAARLMLQSLKLAKGSLEARLDKRIDDLARTIEKRRRAGRA</sequence>
<evidence type="ECO:0008006" key="3">
    <source>
        <dbReference type="Google" id="ProtNLM"/>
    </source>
</evidence>
<dbReference type="AlphaFoldDB" id="Q2CCT9"/>
<dbReference type="Proteomes" id="UP000003635">
    <property type="component" value="Unassembled WGS sequence"/>
</dbReference>
<organism evidence="1 2">
    <name type="scientific">Oceanicola granulosus (strain ATCC BAA-861 / DSM 15982 / KCTC 12143 / HTCC2516)</name>
    <dbReference type="NCBI Taxonomy" id="314256"/>
    <lineage>
        <taxon>Bacteria</taxon>
        <taxon>Pseudomonadati</taxon>
        <taxon>Pseudomonadota</taxon>
        <taxon>Alphaproteobacteria</taxon>
        <taxon>Rhodobacterales</taxon>
        <taxon>Roseobacteraceae</taxon>
        <taxon>Oceanicola</taxon>
    </lineage>
</organism>
<protein>
    <recommendedName>
        <fullName evidence="3">SRPBCC family protein</fullName>
    </recommendedName>
</protein>
<dbReference type="Gene3D" id="3.30.530.20">
    <property type="match status" value="1"/>
</dbReference>
<comment type="caution">
    <text evidence="1">The sequence shown here is derived from an EMBL/GenBank/DDBJ whole genome shotgun (WGS) entry which is preliminary data.</text>
</comment>
<accession>Q2CCT9</accession>
<dbReference type="HOGENOM" id="CLU_138417_0_0_5"/>
<dbReference type="eggNOG" id="COG3427">
    <property type="taxonomic scope" value="Bacteria"/>
</dbReference>
<dbReference type="InterPro" id="IPR019587">
    <property type="entry name" value="Polyketide_cyclase/dehydratase"/>
</dbReference>